<protein>
    <submittedName>
        <fullName evidence="1">Uncharacterized protein</fullName>
    </submittedName>
</protein>
<dbReference type="EMBL" id="JAEQMY010000008">
    <property type="protein sequence ID" value="MBL0403828.1"/>
    <property type="molecule type" value="Genomic_DNA"/>
</dbReference>
<dbReference type="AlphaFoldDB" id="A0A937CWK9"/>
<gene>
    <name evidence="1" type="ORF">JKG68_07625</name>
</gene>
<reference evidence="1" key="1">
    <citation type="submission" date="2021-01" db="EMBL/GenBank/DDBJ databases">
        <title>Microvirga sp.</title>
        <authorList>
            <person name="Kim M.K."/>
        </authorList>
    </citation>
    <scope>NUCLEOTIDE SEQUENCE</scope>
    <source>
        <strain evidence="1">5420S-16</strain>
    </source>
</reference>
<keyword evidence="2" id="KW-1185">Reference proteome</keyword>
<proteinExistence type="predicted"/>
<name>A0A937CWK9_9HYPH</name>
<evidence type="ECO:0000313" key="1">
    <source>
        <dbReference type="EMBL" id="MBL0403828.1"/>
    </source>
</evidence>
<sequence length="143" mass="16648">MITKLHIDLPVFALLYDREEVIEWQEDRDYANDNRPKDISGNRFHLGYTAFFEGSDGLKMDFEPSKAVLPEVYDWLMDHAPNARIEVGEYDLGYDSEIFADDEDWDPEDYDDDDEEASSGAAEVYLNFGDDHTRAVFFKLRFA</sequence>
<accession>A0A937CWK9</accession>
<dbReference type="Proteomes" id="UP000605848">
    <property type="component" value="Unassembled WGS sequence"/>
</dbReference>
<comment type="caution">
    <text evidence="1">The sequence shown here is derived from an EMBL/GenBank/DDBJ whole genome shotgun (WGS) entry which is preliminary data.</text>
</comment>
<organism evidence="1 2">
    <name type="scientific">Microvirga aerilata</name>
    <dbReference type="NCBI Taxonomy" id="670292"/>
    <lineage>
        <taxon>Bacteria</taxon>
        <taxon>Pseudomonadati</taxon>
        <taxon>Pseudomonadota</taxon>
        <taxon>Alphaproteobacteria</taxon>
        <taxon>Hyphomicrobiales</taxon>
        <taxon>Methylobacteriaceae</taxon>
        <taxon>Microvirga</taxon>
    </lineage>
</organism>
<evidence type="ECO:0000313" key="2">
    <source>
        <dbReference type="Proteomes" id="UP000605848"/>
    </source>
</evidence>
<dbReference type="RefSeq" id="WP_202057643.1">
    <property type="nucleotide sequence ID" value="NZ_JAEQMY010000008.1"/>
</dbReference>